<feature type="non-terminal residue" evidence="2">
    <location>
        <position position="67"/>
    </location>
</feature>
<protein>
    <submittedName>
        <fullName evidence="2">MFS transporter</fullName>
    </submittedName>
</protein>
<name>A0AAW4YE56_STAAU</name>
<comment type="caution">
    <text evidence="2">The sequence shown here is derived from an EMBL/GenBank/DDBJ whole genome shotgun (WGS) entry which is preliminary data.</text>
</comment>
<dbReference type="EMBL" id="JAIUEN010001035">
    <property type="protein sequence ID" value="MCE3364604.1"/>
    <property type="molecule type" value="Genomic_DNA"/>
</dbReference>
<dbReference type="Proteomes" id="UP001200271">
    <property type="component" value="Unassembled WGS sequence"/>
</dbReference>
<reference evidence="2" key="1">
    <citation type="journal article" date="2021" name="Front Med (Lausanne)">
        <title>The Prevalence and Determinants of Fusidic Acid Resistance Among Methicillin-Resistant Staphylococcus aureus Clinical Isolates in China.</title>
        <authorList>
            <person name="Zhao H."/>
            <person name="Wang X."/>
            <person name="Wang B."/>
            <person name="Xu Y."/>
            <person name="Rao L."/>
            <person name="Wan B."/>
            <person name="Guo Y."/>
            <person name="Wu X."/>
            <person name="Yu J."/>
            <person name="Chen L."/>
            <person name="Li M."/>
            <person name="Yu F."/>
        </authorList>
    </citation>
    <scope>NUCLEOTIDE SEQUENCE</scope>
    <source>
        <strain evidence="2">NC-4</strain>
    </source>
</reference>
<reference evidence="2" key="2">
    <citation type="submission" date="2023-08" db="EMBL/GenBank/DDBJ databases">
        <authorList>
            <person name="Zhao H."/>
            <person name="Wang X."/>
        </authorList>
    </citation>
    <scope>NUCLEOTIDE SEQUENCE</scope>
    <source>
        <strain evidence="2">NC-4</strain>
    </source>
</reference>
<keyword evidence="1" id="KW-1133">Transmembrane helix</keyword>
<feature type="transmembrane region" description="Helical" evidence="1">
    <location>
        <begin position="12"/>
        <end position="33"/>
    </location>
</feature>
<keyword evidence="1" id="KW-0472">Membrane</keyword>
<gene>
    <name evidence="2" type="ORF">LB359_20580</name>
</gene>
<evidence type="ECO:0000313" key="2">
    <source>
        <dbReference type="EMBL" id="MCE3364604.1"/>
    </source>
</evidence>
<evidence type="ECO:0000256" key="1">
    <source>
        <dbReference type="SAM" id="Phobius"/>
    </source>
</evidence>
<keyword evidence="1" id="KW-0812">Transmembrane</keyword>
<dbReference type="AlphaFoldDB" id="A0AAW4YE56"/>
<organism evidence="2 3">
    <name type="scientific">Staphylococcus aureus</name>
    <dbReference type="NCBI Taxonomy" id="1280"/>
    <lineage>
        <taxon>Bacteria</taxon>
        <taxon>Bacillati</taxon>
        <taxon>Bacillota</taxon>
        <taxon>Bacilli</taxon>
        <taxon>Bacillales</taxon>
        <taxon>Staphylococcaceae</taxon>
        <taxon>Staphylococcus</taxon>
    </lineage>
</organism>
<feature type="non-terminal residue" evidence="2">
    <location>
        <position position="1"/>
    </location>
</feature>
<evidence type="ECO:0000313" key="3">
    <source>
        <dbReference type="Proteomes" id="UP001200271"/>
    </source>
</evidence>
<sequence length="67" mass="6919">RQYIAHGTAMNNTIRQVSAAIGTGILVTLMTGLGKTSSLSGSQGLIHGLDITFYVVALIAFIGTIIA</sequence>
<feature type="transmembrane region" description="Helical" evidence="1">
    <location>
        <begin position="45"/>
        <end position="66"/>
    </location>
</feature>
<proteinExistence type="predicted"/>
<accession>A0AAW4YE56</accession>